<dbReference type="STRING" id="551995.SAMN05192574_102168"/>
<reference evidence="2" key="1">
    <citation type="submission" date="2016-10" db="EMBL/GenBank/DDBJ databases">
        <authorList>
            <person name="Varghese N."/>
            <person name="Submissions S."/>
        </authorList>
    </citation>
    <scope>NUCLEOTIDE SEQUENCE [LARGE SCALE GENOMIC DNA]</scope>
    <source>
        <strain evidence="2">Gh-48</strain>
    </source>
</reference>
<dbReference type="AlphaFoldDB" id="A0A1H8D3D0"/>
<dbReference type="OrthoDB" id="770429at2"/>
<dbReference type="Proteomes" id="UP000198942">
    <property type="component" value="Unassembled WGS sequence"/>
</dbReference>
<dbReference type="EMBL" id="FOCL01000002">
    <property type="protein sequence ID" value="SEN01098.1"/>
    <property type="molecule type" value="Genomic_DNA"/>
</dbReference>
<protein>
    <submittedName>
        <fullName evidence="1">Uncharacterized protein</fullName>
    </submittedName>
</protein>
<organism evidence="1 2">
    <name type="scientific">Mucilaginibacter gossypiicola</name>
    <dbReference type="NCBI Taxonomy" id="551995"/>
    <lineage>
        <taxon>Bacteria</taxon>
        <taxon>Pseudomonadati</taxon>
        <taxon>Bacteroidota</taxon>
        <taxon>Sphingobacteriia</taxon>
        <taxon>Sphingobacteriales</taxon>
        <taxon>Sphingobacteriaceae</taxon>
        <taxon>Mucilaginibacter</taxon>
    </lineage>
</organism>
<proteinExistence type="predicted"/>
<keyword evidence="2" id="KW-1185">Reference proteome</keyword>
<accession>A0A1H8D3D0</accession>
<gene>
    <name evidence="1" type="ORF">SAMN05192574_102168</name>
</gene>
<sequence length="81" mass="9411">MSQLTNKTERKAIKVIANTLRFFQDTNLLFVSAEDAFAIRHAEIMLRAVIESNGYKDYYKKGKGTKILKDKKPKYHANELF</sequence>
<evidence type="ECO:0000313" key="2">
    <source>
        <dbReference type="Proteomes" id="UP000198942"/>
    </source>
</evidence>
<name>A0A1H8D3D0_9SPHI</name>
<evidence type="ECO:0000313" key="1">
    <source>
        <dbReference type="EMBL" id="SEN01098.1"/>
    </source>
</evidence>
<dbReference type="RefSeq" id="WP_091209078.1">
    <property type="nucleotide sequence ID" value="NZ_FOCL01000002.1"/>
</dbReference>